<dbReference type="EMBL" id="CAJVPZ010050798">
    <property type="protein sequence ID" value="CAG8778104.1"/>
    <property type="molecule type" value="Genomic_DNA"/>
</dbReference>
<name>A0A9N9JGH8_9GLOM</name>
<comment type="caution">
    <text evidence="1">The sequence shown here is derived from an EMBL/GenBank/DDBJ whole genome shotgun (WGS) entry which is preliminary data.</text>
</comment>
<organism evidence="1 2">
    <name type="scientific">Racocetra fulgida</name>
    <dbReference type="NCBI Taxonomy" id="60492"/>
    <lineage>
        <taxon>Eukaryota</taxon>
        <taxon>Fungi</taxon>
        <taxon>Fungi incertae sedis</taxon>
        <taxon>Mucoromycota</taxon>
        <taxon>Glomeromycotina</taxon>
        <taxon>Glomeromycetes</taxon>
        <taxon>Diversisporales</taxon>
        <taxon>Gigasporaceae</taxon>
        <taxon>Racocetra</taxon>
    </lineage>
</organism>
<proteinExistence type="predicted"/>
<sequence>NQKEKAEETLVNNYQLFAENISEERQTLEFEQTKEVCHKINTPDAKPINQQHH</sequence>
<dbReference type="Proteomes" id="UP000789396">
    <property type="component" value="Unassembled WGS sequence"/>
</dbReference>
<dbReference type="AlphaFoldDB" id="A0A9N9JGH8"/>
<reference evidence="1" key="1">
    <citation type="submission" date="2021-06" db="EMBL/GenBank/DDBJ databases">
        <authorList>
            <person name="Kallberg Y."/>
            <person name="Tangrot J."/>
            <person name="Rosling A."/>
        </authorList>
    </citation>
    <scope>NUCLEOTIDE SEQUENCE</scope>
    <source>
        <strain evidence="1">IN212</strain>
    </source>
</reference>
<keyword evidence="2" id="KW-1185">Reference proteome</keyword>
<feature type="non-terminal residue" evidence="1">
    <location>
        <position position="1"/>
    </location>
</feature>
<dbReference type="OrthoDB" id="2446015at2759"/>
<accession>A0A9N9JGH8</accession>
<gene>
    <name evidence="1" type="ORF">RFULGI_LOCUS15579</name>
</gene>
<evidence type="ECO:0000313" key="1">
    <source>
        <dbReference type="EMBL" id="CAG8778104.1"/>
    </source>
</evidence>
<evidence type="ECO:0000313" key="2">
    <source>
        <dbReference type="Proteomes" id="UP000789396"/>
    </source>
</evidence>
<protein>
    <submittedName>
        <fullName evidence="1">17992_t:CDS:1</fullName>
    </submittedName>
</protein>